<protein>
    <recommendedName>
        <fullName evidence="3">Lipoprotein</fullName>
    </recommendedName>
</protein>
<sequence>MTVIYSLLFLLACSSGKNDPVDKGDVSGKADVVAVSVSGQPGAYTFNTTVSSPDEGCQQYANWWEVVSADETLLYRRILRHSHVNEQPFARTGGPVAINQDDIVWIRAHMNNTGYGGEAFKGSVSKGFVKTVMPEGFAAALETQDPQPGKCPF</sequence>
<comment type="caution">
    <text evidence="1">The sequence shown here is derived from an EMBL/GenBank/DDBJ whole genome shotgun (WGS) entry which is preliminary data.</text>
</comment>
<evidence type="ECO:0000313" key="2">
    <source>
        <dbReference type="Proteomes" id="UP001172083"/>
    </source>
</evidence>
<proteinExistence type="predicted"/>
<evidence type="ECO:0000313" key="1">
    <source>
        <dbReference type="EMBL" id="MDN5214544.1"/>
    </source>
</evidence>
<gene>
    <name evidence="1" type="ORF">QQ020_20865</name>
</gene>
<name>A0ABT8L9V9_9BACT</name>
<dbReference type="RefSeq" id="WP_346759883.1">
    <property type="nucleotide sequence ID" value="NZ_JAUJEB010000005.1"/>
</dbReference>
<reference evidence="1" key="1">
    <citation type="submission" date="2023-06" db="EMBL/GenBank/DDBJ databases">
        <title>Genomic of Agaribacillus aureum.</title>
        <authorList>
            <person name="Wang G."/>
        </authorList>
    </citation>
    <scope>NUCLEOTIDE SEQUENCE</scope>
    <source>
        <strain evidence="1">BMA12</strain>
    </source>
</reference>
<keyword evidence="2" id="KW-1185">Reference proteome</keyword>
<evidence type="ECO:0008006" key="3">
    <source>
        <dbReference type="Google" id="ProtNLM"/>
    </source>
</evidence>
<organism evidence="1 2">
    <name type="scientific">Agaribacillus aureus</name>
    <dbReference type="NCBI Taxonomy" id="3051825"/>
    <lineage>
        <taxon>Bacteria</taxon>
        <taxon>Pseudomonadati</taxon>
        <taxon>Bacteroidota</taxon>
        <taxon>Cytophagia</taxon>
        <taxon>Cytophagales</taxon>
        <taxon>Splendidivirgaceae</taxon>
        <taxon>Agaribacillus</taxon>
    </lineage>
</organism>
<dbReference type="Proteomes" id="UP001172083">
    <property type="component" value="Unassembled WGS sequence"/>
</dbReference>
<dbReference type="EMBL" id="JAUJEB010000005">
    <property type="protein sequence ID" value="MDN5214544.1"/>
    <property type="molecule type" value="Genomic_DNA"/>
</dbReference>
<accession>A0ABT8L9V9</accession>